<evidence type="ECO:0000313" key="1">
    <source>
        <dbReference type="EMBL" id="RQH22478.1"/>
    </source>
</evidence>
<sequence>MNRSIAEVRIVVSSPFEVLAQLQNPAEIRIKLVIAKELIDSIFLLPPLTSPAGTSNFATKILVLFLNQGISLGVAPCKMTVNPPIKSGFCNCG</sequence>
<dbReference type="AlphaFoldDB" id="A0A3N6PZF4"/>
<proteinExistence type="predicted"/>
<evidence type="ECO:0000313" key="2">
    <source>
        <dbReference type="Proteomes" id="UP000269154"/>
    </source>
</evidence>
<accession>A0A3N6PZF4</accession>
<dbReference type="EMBL" id="RCBY01000363">
    <property type="protein sequence ID" value="RQH22478.1"/>
    <property type="molecule type" value="Genomic_DNA"/>
</dbReference>
<gene>
    <name evidence="1" type="ORF">D5R40_30895</name>
</gene>
<keyword evidence="2" id="KW-1185">Reference proteome</keyword>
<name>A0A3N6PZF4_9CYAN</name>
<organism evidence="1 2">
    <name type="scientific">Okeania hirsuta</name>
    <dbReference type="NCBI Taxonomy" id="1458930"/>
    <lineage>
        <taxon>Bacteria</taxon>
        <taxon>Bacillati</taxon>
        <taxon>Cyanobacteriota</taxon>
        <taxon>Cyanophyceae</taxon>
        <taxon>Oscillatoriophycideae</taxon>
        <taxon>Oscillatoriales</taxon>
        <taxon>Microcoleaceae</taxon>
        <taxon>Okeania</taxon>
    </lineage>
</organism>
<protein>
    <submittedName>
        <fullName evidence="1">Uncharacterized protein</fullName>
    </submittedName>
</protein>
<comment type="caution">
    <text evidence="1">The sequence shown here is derived from an EMBL/GenBank/DDBJ whole genome shotgun (WGS) entry which is preliminary data.</text>
</comment>
<dbReference type="Proteomes" id="UP000269154">
    <property type="component" value="Unassembled WGS sequence"/>
</dbReference>
<reference evidence="1 2" key="1">
    <citation type="journal article" date="2018" name="ACS Chem. Biol.">
        <title>Ketoreductase domain dysfunction expands chemodiversity: malyngamide biosynthesis in the cyanobacterium Okeania hirsuta.</title>
        <authorList>
            <person name="Moss N.A."/>
            <person name="Leao T."/>
            <person name="Rankin M."/>
            <person name="McCullough T.M."/>
            <person name="Qu P."/>
            <person name="Korobeynikov A."/>
            <person name="Smith J.L."/>
            <person name="Gerwick L."/>
            <person name="Gerwick W.H."/>
        </authorList>
    </citation>
    <scope>NUCLEOTIDE SEQUENCE [LARGE SCALE GENOMIC DNA]</scope>
    <source>
        <strain evidence="1 2">PAB10Feb10-1</strain>
    </source>
</reference>